<feature type="domain" description="HMA" evidence="1">
    <location>
        <begin position="1"/>
        <end position="67"/>
    </location>
</feature>
<dbReference type="InterPro" id="IPR006121">
    <property type="entry name" value="HMA_dom"/>
</dbReference>
<dbReference type="Gene3D" id="3.30.70.100">
    <property type="match status" value="1"/>
</dbReference>
<protein>
    <submittedName>
        <fullName evidence="2">Copper chaperone</fullName>
    </submittedName>
</protein>
<evidence type="ECO:0000313" key="3">
    <source>
        <dbReference type="Proteomes" id="UP000199673"/>
    </source>
</evidence>
<organism evidence="2 3">
    <name type="scientific">Algoriphagus locisalis</name>
    <dbReference type="NCBI Taxonomy" id="305507"/>
    <lineage>
        <taxon>Bacteria</taxon>
        <taxon>Pseudomonadati</taxon>
        <taxon>Bacteroidota</taxon>
        <taxon>Cytophagia</taxon>
        <taxon>Cytophagales</taxon>
        <taxon>Cyclobacteriaceae</taxon>
        <taxon>Algoriphagus</taxon>
    </lineage>
</organism>
<dbReference type="Proteomes" id="UP000199673">
    <property type="component" value="Unassembled WGS sequence"/>
</dbReference>
<sequence length="69" mass="7773">MKTQKFKTNINCGNCLAKVTPILNAEPKINSWDVDLKSEDRILTVESTDMTEEEVFKTVLKAGFIAKPE</sequence>
<evidence type="ECO:0000313" key="2">
    <source>
        <dbReference type="EMBL" id="SFT52225.1"/>
    </source>
</evidence>
<accession>A0A1I6YP70</accession>
<dbReference type="GO" id="GO:0046872">
    <property type="term" value="F:metal ion binding"/>
    <property type="evidence" value="ECO:0007669"/>
    <property type="project" value="InterPro"/>
</dbReference>
<dbReference type="InterPro" id="IPR036163">
    <property type="entry name" value="HMA_dom_sf"/>
</dbReference>
<dbReference type="AlphaFoldDB" id="A0A1I6YP70"/>
<dbReference type="PROSITE" id="PS50846">
    <property type="entry name" value="HMA_2"/>
    <property type="match status" value="1"/>
</dbReference>
<evidence type="ECO:0000259" key="1">
    <source>
        <dbReference type="PROSITE" id="PS50846"/>
    </source>
</evidence>
<keyword evidence="3" id="KW-1185">Reference proteome</keyword>
<dbReference type="EMBL" id="FPBF01000001">
    <property type="protein sequence ID" value="SFT52225.1"/>
    <property type="molecule type" value="Genomic_DNA"/>
</dbReference>
<reference evidence="3" key="1">
    <citation type="submission" date="2016-10" db="EMBL/GenBank/DDBJ databases">
        <authorList>
            <person name="Varghese N."/>
            <person name="Submissions S."/>
        </authorList>
    </citation>
    <scope>NUCLEOTIDE SEQUENCE [LARGE SCALE GENOMIC DNA]</scope>
    <source>
        <strain evidence="3">DSM 23445</strain>
    </source>
</reference>
<proteinExistence type="predicted"/>
<dbReference type="OrthoDB" id="677920at2"/>
<dbReference type="RefSeq" id="WP_091691674.1">
    <property type="nucleotide sequence ID" value="NZ_FPBF01000001.1"/>
</dbReference>
<name>A0A1I6YP70_9BACT</name>
<gene>
    <name evidence="2" type="ORF">SAMN04489724_1134</name>
</gene>
<dbReference type="STRING" id="305507.SAMN04489724_1134"/>
<dbReference type="SUPFAM" id="SSF55008">
    <property type="entry name" value="HMA, heavy metal-associated domain"/>
    <property type="match status" value="1"/>
</dbReference>